<proteinExistence type="predicted"/>
<dbReference type="OrthoDB" id="10680810at2759"/>
<evidence type="ECO:0000256" key="1">
    <source>
        <dbReference type="SAM" id="MobiDB-lite"/>
    </source>
</evidence>
<reference evidence="2 3" key="1">
    <citation type="submission" date="2021-08" db="EMBL/GenBank/DDBJ databases">
        <title>Draft Genome Sequence of Phanerochaete sordida strain YK-624.</title>
        <authorList>
            <person name="Mori T."/>
            <person name="Dohra H."/>
            <person name="Suzuki T."/>
            <person name="Kawagishi H."/>
            <person name="Hirai H."/>
        </authorList>
    </citation>
    <scope>NUCLEOTIDE SEQUENCE [LARGE SCALE GENOMIC DNA]</scope>
    <source>
        <strain evidence="2 3">YK-624</strain>
    </source>
</reference>
<dbReference type="EMBL" id="BPQB01000001">
    <property type="protein sequence ID" value="GJE84899.1"/>
    <property type="molecule type" value="Genomic_DNA"/>
</dbReference>
<feature type="compositionally biased region" description="Basic and acidic residues" evidence="1">
    <location>
        <begin position="21"/>
        <end position="31"/>
    </location>
</feature>
<accession>A0A9P3FZ03</accession>
<sequence>MLAAHDDAAPRRGRPPLPKNRKMEFREDRVAKPMPSTEPHGVADGIVYEWLAALKTCFDAAAELAAGNAQARPVYRASLPRAKKALEGMSGSARIISVEVFKRTHLRDELDALLAYNIDGRRVQIDMELERGVGEVVEVVRKRLAAAQK</sequence>
<dbReference type="Proteomes" id="UP000703269">
    <property type="component" value="Unassembled WGS sequence"/>
</dbReference>
<comment type="caution">
    <text evidence="2">The sequence shown here is derived from an EMBL/GenBank/DDBJ whole genome shotgun (WGS) entry which is preliminary data.</text>
</comment>
<feature type="compositionally biased region" description="Basic and acidic residues" evidence="1">
    <location>
        <begin position="1"/>
        <end position="10"/>
    </location>
</feature>
<dbReference type="AlphaFoldDB" id="A0A9P3FZ03"/>
<protein>
    <submittedName>
        <fullName evidence="2">Uncharacterized protein</fullName>
    </submittedName>
</protein>
<feature type="region of interest" description="Disordered" evidence="1">
    <location>
        <begin position="1"/>
        <end position="38"/>
    </location>
</feature>
<name>A0A9P3FZ03_9APHY</name>
<evidence type="ECO:0000313" key="3">
    <source>
        <dbReference type="Proteomes" id="UP000703269"/>
    </source>
</evidence>
<keyword evidence="3" id="KW-1185">Reference proteome</keyword>
<organism evidence="2 3">
    <name type="scientific">Phanerochaete sordida</name>
    <dbReference type="NCBI Taxonomy" id="48140"/>
    <lineage>
        <taxon>Eukaryota</taxon>
        <taxon>Fungi</taxon>
        <taxon>Dikarya</taxon>
        <taxon>Basidiomycota</taxon>
        <taxon>Agaricomycotina</taxon>
        <taxon>Agaricomycetes</taxon>
        <taxon>Polyporales</taxon>
        <taxon>Phanerochaetaceae</taxon>
        <taxon>Phanerochaete</taxon>
    </lineage>
</organism>
<evidence type="ECO:0000313" key="2">
    <source>
        <dbReference type="EMBL" id="GJE84899.1"/>
    </source>
</evidence>
<gene>
    <name evidence="2" type="ORF">PsYK624_009750</name>
</gene>